<dbReference type="PANTHER" id="PTHR48104">
    <property type="entry name" value="METACASPASE-4"/>
    <property type="match status" value="1"/>
</dbReference>
<evidence type="ECO:0000259" key="1">
    <source>
        <dbReference type="Pfam" id="PF00656"/>
    </source>
</evidence>
<dbReference type="PANTHER" id="PTHR48104:SF30">
    <property type="entry name" value="METACASPASE-1"/>
    <property type="match status" value="1"/>
</dbReference>
<reference evidence="2 3" key="1">
    <citation type="submission" date="2018-01" db="EMBL/GenBank/DDBJ databases">
        <title>Draft genome sequence of Paucibacter aquatile CR182 isolated from freshwater of the Nakdong River.</title>
        <authorList>
            <person name="Choi A."/>
            <person name="Chung E.J."/>
        </authorList>
    </citation>
    <scope>NUCLEOTIDE SEQUENCE [LARGE SCALE GENOMIC DNA]</scope>
    <source>
        <strain evidence="2 3">CR182</strain>
    </source>
</reference>
<dbReference type="GO" id="GO:0005737">
    <property type="term" value="C:cytoplasm"/>
    <property type="evidence" value="ECO:0007669"/>
    <property type="project" value="TreeGrafter"/>
</dbReference>
<name>A0A2N8KW96_9BURK</name>
<dbReference type="EMBL" id="POSP01000003">
    <property type="protein sequence ID" value="PND37711.1"/>
    <property type="molecule type" value="Genomic_DNA"/>
</dbReference>
<keyword evidence="3" id="KW-1185">Reference proteome</keyword>
<comment type="caution">
    <text evidence="2">The sequence shown here is derived from an EMBL/GenBank/DDBJ whole genome shotgun (WGS) entry which is preliminary data.</text>
</comment>
<proteinExistence type="predicted"/>
<gene>
    <name evidence="2" type="ORF">C1O66_09370</name>
</gene>
<dbReference type="Gene3D" id="3.40.50.1460">
    <property type="match status" value="1"/>
</dbReference>
<dbReference type="AlphaFoldDB" id="A0A2N8KW96"/>
<evidence type="ECO:0000313" key="2">
    <source>
        <dbReference type="EMBL" id="PND37711.1"/>
    </source>
</evidence>
<dbReference type="InterPro" id="IPR011600">
    <property type="entry name" value="Pept_C14_caspase"/>
</dbReference>
<sequence length="308" mass="32456">MASKKTAASKPLLIPKAASLHIGLNAVSPAAYGGWSGPLAACEFDAQDMAAIAKAQGIAKPAVLLTQKATRAAVLAQMRAAAKSLKAGDFFLLSYSGHGGQVADSNGDEPDKKDETWCLFDGQLIDDELYFELSRFAAGVRILVLSDSCHSGSVTRAFPPPPPPPDQRPKLMPEEVANRVYREHQAFYDKLQDDVMKAAARAASAAPVDPDAALALVGAAAQASKLVGRFRPAVLLISGCQDNQTSMDGPHNGAFTGQLLKVWNNGTFSGNYSAFHARIRAGLPPSQSPNLFVLGPAAAFLAQKPFTV</sequence>
<dbReference type="OrthoDB" id="1491023at2"/>
<dbReference type="InterPro" id="IPR050452">
    <property type="entry name" value="Metacaspase"/>
</dbReference>
<dbReference type="RefSeq" id="WP_102767631.1">
    <property type="nucleotide sequence ID" value="NZ_POSP01000003.1"/>
</dbReference>
<dbReference type="Pfam" id="PF00656">
    <property type="entry name" value="Peptidase_C14"/>
    <property type="match status" value="1"/>
</dbReference>
<dbReference type="GO" id="GO:0006508">
    <property type="term" value="P:proteolysis"/>
    <property type="evidence" value="ECO:0007669"/>
    <property type="project" value="InterPro"/>
</dbReference>
<dbReference type="GO" id="GO:0004197">
    <property type="term" value="F:cysteine-type endopeptidase activity"/>
    <property type="evidence" value="ECO:0007669"/>
    <property type="project" value="InterPro"/>
</dbReference>
<dbReference type="Proteomes" id="UP000235916">
    <property type="component" value="Unassembled WGS sequence"/>
</dbReference>
<protein>
    <submittedName>
        <fullName evidence="2">Peptidase C14</fullName>
    </submittedName>
</protein>
<evidence type="ECO:0000313" key="3">
    <source>
        <dbReference type="Proteomes" id="UP000235916"/>
    </source>
</evidence>
<accession>A0A2N8KW96</accession>
<organism evidence="2 3">
    <name type="scientific">Kinneretia aquatilis</name>
    <dbReference type="NCBI Taxonomy" id="2070761"/>
    <lineage>
        <taxon>Bacteria</taxon>
        <taxon>Pseudomonadati</taxon>
        <taxon>Pseudomonadota</taxon>
        <taxon>Betaproteobacteria</taxon>
        <taxon>Burkholderiales</taxon>
        <taxon>Sphaerotilaceae</taxon>
        <taxon>Roseateles</taxon>
    </lineage>
</organism>
<feature type="domain" description="Peptidase C14 caspase" evidence="1">
    <location>
        <begin position="31"/>
        <end position="288"/>
    </location>
</feature>